<evidence type="ECO:0000256" key="1">
    <source>
        <dbReference type="SAM" id="MobiDB-lite"/>
    </source>
</evidence>
<organism evidence="2 3">
    <name type="scientific">Fraxinus pennsylvanica</name>
    <dbReference type="NCBI Taxonomy" id="56036"/>
    <lineage>
        <taxon>Eukaryota</taxon>
        <taxon>Viridiplantae</taxon>
        <taxon>Streptophyta</taxon>
        <taxon>Embryophyta</taxon>
        <taxon>Tracheophyta</taxon>
        <taxon>Spermatophyta</taxon>
        <taxon>Magnoliopsida</taxon>
        <taxon>eudicotyledons</taxon>
        <taxon>Gunneridae</taxon>
        <taxon>Pentapetalae</taxon>
        <taxon>asterids</taxon>
        <taxon>lamiids</taxon>
        <taxon>Lamiales</taxon>
        <taxon>Oleaceae</taxon>
        <taxon>Oleeae</taxon>
        <taxon>Fraxinus</taxon>
    </lineage>
</organism>
<sequence>MDNVQGSEEWGVNGLIGLPGLGLCSKQKSFVHGNISGVGWETTTIGVVVATMVNPQVYTHRGDTVHMGLYGGINLPPSSMTKDVEKCTREKEKEETSIEDS</sequence>
<proteinExistence type="predicted"/>
<evidence type="ECO:0000313" key="2">
    <source>
        <dbReference type="EMBL" id="CAI9766773.1"/>
    </source>
</evidence>
<feature type="compositionally biased region" description="Basic and acidic residues" evidence="1">
    <location>
        <begin position="82"/>
        <end position="101"/>
    </location>
</feature>
<dbReference type="AlphaFoldDB" id="A0AAD1ZDB8"/>
<feature type="region of interest" description="Disordered" evidence="1">
    <location>
        <begin position="80"/>
        <end position="101"/>
    </location>
</feature>
<protein>
    <submittedName>
        <fullName evidence="2">Uncharacterized protein</fullName>
    </submittedName>
</protein>
<accession>A0AAD1ZDB8</accession>
<evidence type="ECO:0000313" key="3">
    <source>
        <dbReference type="Proteomes" id="UP000834106"/>
    </source>
</evidence>
<name>A0AAD1ZDB8_9LAMI</name>
<gene>
    <name evidence="2" type="ORF">FPE_LOCUS14203</name>
</gene>
<keyword evidence="3" id="KW-1185">Reference proteome</keyword>
<reference evidence="2" key="1">
    <citation type="submission" date="2023-05" db="EMBL/GenBank/DDBJ databases">
        <authorList>
            <person name="Huff M."/>
        </authorList>
    </citation>
    <scope>NUCLEOTIDE SEQUENCE</scope>
</reference>
<dbReference type="EMBL" id="OU503043">
    <property type="protein sequence ID" value="CAI9766773.1"/>
    <property type="molecule type" value="Genomic_DNA"/>
</dbReference>
<dbReference type="Proteomes" id="UP000834106">
    <property type="component" value="Chromosome 8"/>
</dbReference>